<feature type="region of interest" description="Disordered" evidence="3">
    <location>
        <begin position="309"/>
        <end position="344"/>
    </location>
</feature>
<feature type="region of interest" description="Disordered" evidence="3">
    <location>
        <begin position="374"/>
        <end position="393"/>
    </location>
</feature>
<name>A0ABQ9DXJ2_TEGGR</name>
<comment type="similarity">
    <text evidence="1">Belongs to the CCDC22 family.</text>
</comment>
<keyword evidence="2" id="KW-0175">Coiled coil</keyword>
<dbReference type="PANTHER" id="PTHR15668">
    <property type="entry name" value="JM1 PROTEIN"/>
    <property type="match status" value="1"/>
</dbReference>
<protein>
    <recommendedName>
        <fullName evidence="8">Coiled-coil domain-containing protein 22 homolog</fullName>
    </recommendedName>
</protein>
<evidence type="ECO:0000256" key="3">
    <source>
        <dbReference type="SAM" id="MobiDB-lite"/>
    </source>
</evidence>
<dbReference type="InterPro" id="IPR048348">
    <property type="entry name" value="CCDC22_CC"/>
</dbReference>
<feature type="compositionally biased region" description="Basic and acidic residues" evidence="3">
    <location>
        <begin position="378"/>
        <end position="393"/>
    </location>
</feature>
<feature type="coiled-coil region" evidence="2">
    <location>
        <begin position="404"/>
        <end position="431"/>
    </location>
</feature>
<evidence type="ECO:0008006" key="8">
    <source>
        <dbReference type="Google" id="ProtNLM"/>
    </source>
</evidence>
<sequence>MEEVDRIIIHSLKTIGCDIEDDVESLKLFSTELIVASVVQCLKVINHEVDLPNSLPGGMSARFRMGTSLANYIQELGYRGEIGYQTFLYSNELEIRKVFMFLVDKLPKDTAESTEEPLGASVLLHRTIASTVARQLASPWVPPYLKNKGITWRGKPPTWQKEGSSSMCNFHAAYLRRPCGTADLNKKVPKDLKAYFSKQLPYITNQTVHHHDTAPSVIEDISSELSALMEWENEWNQVGLASRLSEQEYRARKRQRIQKRIKDQLRQDVQRGGAAVGQSASQDLQQIINSISGKAAVSKSKGSRFTHTEQLIFSKDDEKTASQIGSETDKARSEEELQQQREKEVQDLRDELNSLVSSLEKLEVDIKKITASMQQMDDETKSQQRSNTEKEDSFKVRKRTLDLLPDAENNIAKLQEVVDSSAQRLVNLANKWESHRAPLIQQYRELKELNSMKESEAEKRLEEIKAFRVRMKEVADDARNKEELQKQLMAEYERMTKDVNRSAYTKRIMEIVSNIKKQKDEIDKVLIDTRTIQKEINNLTGKLDRTFTVTDELIFRDAKKDEAVKKAYRYLAALHEIENESKSKVLTNLEKISADYKQMKEENKTLMAKYAVWYLEFTFHCLRNMMPYNAYSVYDPLSSMATDPDTTMTNLLAHLLTSFHDLYQQNHELDDPPITIPPINSQQP</sequence>
<accession>A0ABQ9DXJ2</accession>
<evidence type="ECO:0000313" key="6">
    <source>
        <dbReference type="EMBL" id="KAJ8297994.1"/>
    </source>
</evidence>
<keyword evidence="7" id="KW-1185">Reference proteome</keyword>
<dbReference type="InterPro" id="IPR048349">
    <property type="entry name" value="CCDC22_N"/>
</dbReference>
<evidence type="ECO:0000313" key="7">
    <source>
        <dbReference type="Proteomes" id="UP001217089"/>
    </source>
</evidence>
<reference evidence="6 7" key="1">
    <citation type="submission" date="2022-12" db="EMBL/GenBank/DDBJ databases">
        <title>Chromosome-level genome of Tegillarca granosa.</title>
        <authorList>
            <person name="Kim J."/>
        </authorList>
    </citation>
    <scope>NUCLEOTIDE SEQUENCE [LARGE SCALE GENOMIC DNA]</scope>
    <source>
        <strain evidence="6">Teg-2019</strain>
        <tissue evidence="6">Adductor muscle</tissue>
    </source>
</reference>
<feature type="domain" description="CCDC22 N-terminal" evidence="5">
    <location>
        <begin position="1"/>
        <end position="107"/>
    </location>
</feature>
<dbReference type="PANTHER" id="PTHR15668:SF4">
    <property type="entry name" value="COILED-COIL DOMAIN-CONTAINING PROTEIN 22"/>
    <property type="match status" value="1"/>
</dbReference>
<feature type="coiled-coil region" evidence="2">
    <location>
        <begin position="582"/>
        <end position="609"/>
    </location>
</feature>
<evidence type="ECO:0000256" key="1">
    <source>
        <dbReference type="ARBA" id="ARBA00006438"/>
    </source>
</evidence>
<gene>
    <name evidence="6" type="ORF">KUTeg_024525</name>
</gene>
<dbReference type="EMBL" id="JARBDR010000923">
    <property type="protein sequence ID" value="KAJ8297994.1"/>
    <property type="molecule type" value="Genomic_DNA"/>
</dbReference>
<dbReference type="InterPro" id="IPR008530">
    <property type="entry name" value="CCDC22"/>
</dbReference>
<feature type="compositionally biased region" description="Basic and acidic residues" evidence="3">
    <location>
        <begin position="327"/>
        <end position="344"/>
    </location>
</feature>
<feature type="coiled-coil region" evidence="2">
    <location>
        <begin position="471"/>
        <end position="498"/>
    </location>
</feature>
<organism evidence="6 7">
    <name type="scientific">Tegillarca granosa</name>
    <name type="common">Malaysian cockle</name>
    <name type="synonym">Anadara granosa</name>
    <dbReference type="NCBI Taxonomy" id="220873"/>
    <lineage>
        <taxon>Eukaryota</taxon>
        <taxon>Metazoa</taxon>
        <taxon>Spiralia</taxon>
        <taxon>Lophotrochozoa</taxon>
        <taxon>Mollusca</taxon>
        <taxon>Bivalvia</taxon>
        <taxon>Autobranchia</taxon>
        <taxon>Pteriomorphia</taxon>
        <taxon>Arcoida</taxon>
        <taxon>Arcoidea</taxon>
        <taxon>Arcidae</taxon>
        <taxon>Tegillarca</taxon>
    </lineage>
</organism>
<dbReference type="Pfam" id="PF05667">
    <property type="entry name" value="CCDC22_CC"/>
    <property type="match status" value="1"/>
</dbReference>
<proteinExistence type="inferred from homology"/>
<dbReference type="Proteomes" id="UP001217089">
    <property type="component" value="Unassembled WGS sequence"/>
</dbReference>
<evidence type="ECO:0000259" key="5">
    <source>
        <dbReference type="Pfam" id="PF21674"/>
    </source>
</evidence>
<evidence type="ECO:0000256" key="2">
    <source>
        <dbReference type="SAM" id="Coils"/>
    </source>
</evidence>
<dbReference type="Pfam" id="PF21674">
    <property type="entry name" value="CCDC22_N"/>
    <property type="match status" value="1"/>
</dbReference>
<comment type="caution">
    <text evidence="6">The sequence shown here is derived from an EMBL/GenBank/DDBJ whole genome shotgun (WGS) entry which is preliminary data.</text>
</comment>
<evidence type="ECO:0000259" key="4">
    <source>
        <dbReference type="Pfam" id="PF05667"/>
    </source>
</evidence>
<feature type="domain" description="CCDC22 coiled-coil" evidence="4">
    <location>
        <begin position="126"/>
        <end position="576"/>
    </location>
</feature>